<comment type="caution">
    <text evidence="2">The sequence shown here is derived from an EMBL/GenBank/DDBJ whole genome shotgun (WGS) entry which is preliminary data.</text>
</comment>
<feature type="domain" description="HTH cro/C1-type" evidence="1">
    <location>
        <begin position="11"/>
        <end position="65"/>
    </location>
</feature>
<dbReference type="InterPro" id="IPR001387">
    <property type="entry name" value="Cro/C1-type_HTH"/>
</dbReference>
<reference evidence="2 3" key="1">
    <citation type="submission" date="2024-09" db="EMBL/GenBank/DDBJ databases">
        <authorList>
            <person name="Sun Q."/>
            <person name="Mori K."/>
        </authorList>
    </citation>
    <scope>NUCLEOTIDE SEQUENCE [LARGE SCALE GENOMIC DNA]</scope>
    <source>
        <strain evidence="2 3">JCM 9626</strain>
    </source>
</reference>
<protein>
    <submittedName>
        <fullName evidence="2">Helix-turn-helix domain-containing protein</fullName>
    </submittedName>
</protein>
<dbReference type="SUPFAM" id="SSF47413">
    <property type="entry name" value="lambda repressor-like DNA-binding domains"/>
    <property type="match status" value="1"/>
</dbReference>
<dbReference type="Pfam" id="PF13560">
    <property type="entry name" value="HTH_31"/>
    <property type="match status" value="1"/>
</dbReference>
<name>A0ABV5K4H8_9ACTN</name>
<proteinExistence type="predicted"/>
<evidence type="ECO:0000313" key="3">
    <source>
        <dbReference type="Proteomes" id="UP001589750"/>
    </source>
</evidence>
<sequence>MTSTDSAANLLRSLRRDQGRSLRTAAADIGVAPSQLSRLERGQRALGDGMPERLATYYGVPAEVIALAQGEVPEDIVRILQQHPDELDELRSRYASDDGEL</sequence>
<dbReference type="SMART" id="SM00530">
    <property type="entry name" value="HTH_XRE"/>
    <property type="match status" value="1"/>
</dbReference>
<organism evidence="2 3">
    <name type="scientific">Nocardioides plantarum</name>
    <dbReference type="NCBI Taxonomy" id="29299"/>
    <lineage>
        <taxon>Bacteria</taxon>
        <taxon>Bacillati</taxon>
        <taxon>Actinomycetota</taxon>
        <taxon>Actinomycetes</taxon>
        <taxon>Propionibacteriales</taxon>
        <taxon>Nocardioidaceae</taxon>
        <taxon>Nocardioides</taxon>
    </lineage>
</organism>
<evidence type="ECO:0000313" key="2">
    <source>
        <dbReference type="EMBL" id="MFB9311651.1"/>
    </source>
</evidence>
<gene>
    <name evidence="2" type="ORF">ACFFRI_01230</name>
</gene>
<dbReference type="PROSITE" id="PS50943">
    <property type="entry name" value="HTH_CROC1"/>
    <property type="match status" value="1"/>
</dbReference>
<evidence type="ECO:0000259" key="1">
    <source>
        <dbReference type="PROSITE" id="PS50943"/>
    </source>
</evidence>
<dbReference type="EMBL" id="JBHMDG010000001">
    <property type="protein sequence ID" value="MFB9311651.1"/>
    <property type="molecule type" value="Genomic_DNA"/>
</dbReference>
<dbReference type="CDD" id="cd00093">
    <property type="entry name" value="HTH_XRE"/>
    <property type="match status" value="1"/>
</dbReference>
<accession>A0ABV5K4H8</accession>
<dbReference type="Proteomes" id="UP001589750">
    <property type="component" value="Unassembled WGS sequence"/>
</dbReference>
<dbReference type="RefSeq" id="WP_140008483.1">
    <property type="nucleotide sequence ID" value="NZ_JBHMDG010000001.1"/>
</dbReference>
<dbReference type="InterPro" id="IPR010982">
    <property type="entry name" value="Lambda_DNA-bd_dom_sf"/>
</dbReference>
<keyword evidence="3" id="KW-1185">Reference proteome</keyword>
<dbReference type="Gene3D" id="1.10.260.40">
    <property type="entry name" value="lambda repressor-like DNA-binding domains"/>
    <property type="match status" value="1"/>
</dbReference>